<dbReference type="InterPro" id="IPR009000">
    <property type="entry name" value="Transl_B-barrel_sf"/>
</dbReference>
<dbReference type="Pfam" id="PF03144">
    <property type="entry name" value="GTP_EFTU_D2"/>
    <property type="match status" value="1"/>
</dbReference>
<dbReference type="AlphaFoldDB" id="A0A8J3YEW6"/>
<dbReference type="GO" id="GO:0003746">
    <property type="term" value="F:translation elongation factor activity"/>
    <property type="evidence" value="ECO:0007669"/>
    <property type="project" value="TreeGrafter"/>
</dbReference>
<dbReference type="PANTHER" id="PTHR43721:SF22">
    <property type="entry name" value="ELONGATION FACTOR TU, MITOCHONDRIAL"/>
    <property type="match status" value="1"/>
</dbReference>
<dbReference type="PANTHER" id="PTHR43721">
    <property type="entry name" value="ELONGATION FACTOR TU-RELATED"/>
    <property type="match status" value="1"/>
</dbReference>
<comment type="caution">
    <text evidence="2">The sequence shown here is derived from an EMBL/GenBank/DDBJ whole genome shotgun (WGS) entry which is preliminary data.</text>
</comment>
<feature type="domain" description="Translation elongation factor EFTu-like" evidence="1">
    <location>
        <begin position="13"/>
        <end position="82"/>
    </location>
</feature>
<dbReference type="EMBL" id="BOPF01000002">
    <property type="protein sequence ID" value="GIJ43741.1"/>
    <property type="molecule type" value="Genomic_DNA"/>
</dbReference>
<reference evidence="2" key="1">
    <citation type="submission" date="2021-01" db="EMBL/GenBank/DDBJ databases">
        <title>Whole genome shotgun sequence of Virgisporangium aliadipatigenens NBRC 105644.</title>
        <authorList>
            <person name="Komaki H."/>
            <person name="Tamura T."/>
        </authorList>
    </citation>
    <scope>NUCLEOTIDE SEQUENCE</scope>
    <source>
        <strain evidence="2">NBRC 105644</strain>
    </source>
</reference>
<sequence length="85" mass="8732">MPVADVFVIAGRGTVVTGRVEAGAVTVGAQVTIERAGRPPLAVEIAAIEMFRKMIGRAGAGDSVGLLFRGLARTEIVAGDVVRTL</sequence>
<dbReference type="InterPro" id="IPR050055">
    <property type="entry name" value="EF-Tu_GTPase"/>
</dbReference>
<dbReference type="Gene3D" id="2.40.30.10">
    <property type="entry name" value="Translation factors"/>
    <property type="match status" value="1"/>
</dbReference>
<evidence type="ECO:0000313" key="2">
    <source>
        <dbReference type="EMBL" id="GIJ43741.1"/>
    </source>
</evidence>
<dbReference type="Proteomes" id="UP000619260">
    <property type="component" value="Unassembled WGS sequence"/>
</dbReference>
<dbReference type="SUPFAM" id="SSF50447">
    <property type="entry name" value="Translation proteins"/>
    <property type="match status" value="1"/>
</dbReference>
<evidence type="ECO:0000313" key="3">
    <source>
        <dbReference type="Proteomes" id="UP000619260"/>
    </source>
</evidence>
<organism evidence="2 3">
    <name type="scientific">Virgisporangium aliadipatigenens</name>
    <dbReference type="NCBI Taxonomy" id="741659"/>
    <lineage>
        <taxon>Bacteria</taxon>
        <taxon>Bacillati</taxon>
        <taxon>Actinomycetota</taxon>
        <taxon>Actinomycetes</taxon>
        <taxon>Micromonosporales</taxon>
        <taxon>Micromonosporaceae</taxon>
        <taxon>Virgisporangium</taxon>
    </lineage>
</organism>
<accession>A0A8J3YEW6</accession>
<proteinExistence type="predicted"/>
<evidence type="ECO:0000259" key="1">
    <source>
        <dbReference type="Pfam" id="PF03144"/>
    </source>
</evidence>
<keyword evidence="3" id="KW-1185">Reference proteome</keyword>
<gene>
    <name evidence="2" type="ORF">Val02_06270</name>
</gene>
<dbReference type="InterPro" id="IPR004161">
    <property type="entry name" value="EFTu-like_2"/>
</dbReference>
<name>A0A8J3YEW6_9ACTN</name>
<dbReference type="GO" id="GO:0005525">
    <property type="term" value="F:GTP binding"/>
    <property type="evidence" value="ECO:0007669"/>
    <property type="project" value="InterPro"/>
</dbReference>
<protein>
    <recommendedName>
        <fullName evidence="1">Translation elongation factor EFTu-like domain-containing protein</fullName>
    </recommendedName>
</protein>